<protein>
    <submittedName>
        <fullName evidence="5">Uncharacterized protein</fullName>
    </submittedName>
</protein>
<feature type="non-terminal residue" evidence="5">
    <location>
        <position position="1"/>
    </location>
</feature>
<evidence type="ECO:0000256" key="2">
    <source>
        <dbReference type="ARBA" id="ARBA00022898"/>
    </source>
</evidence>
<proteinExistence type="predicted"/>
<keyword evidence="4" id="KW-0175">Coiled coil</keyword>
<dbReference type="OrthoDB" id="2161780at2759"/>
<organism evidence="5 6">
    <name type="scientific">Pocillopora damicornis</name>
    <name type="common">Cauliflower coral</name>
    <name type="synonym">Millepora damicornis</name>
    <dbReference type="NCBI Taxonomy" id="46731"/>
    <lineage>
        <taxon>Eukaryota</taxon>
        <taxon>Metazoa</taxon>
        <taxon>Cnidaria</taxon>
        <taxon>Anthozoa</taxon>
        <taxon>Hexacorallia</taxon>
        <taxon>Scleractinia</taxon>
        <taxon>Astrocoeniina</taxon>
        <taxon>Pocilloporidae</taxon>
        <taxon>Pocillopora</taxon>
    </lineage>
</organism>
<evidence type="ECO:0000256" key="3">
    <source>
        <dbReference type="ARBA" id="ARBA00023239"/>
    </source>
</evidence>
<comment type="caution">
    <text evidence="5">The sequence shown here is derived from an EMBL/GenBank/DDBJ whole genome shotgun (WGS) entry which is preliminary data.</text>
</comment>
<dbReference type="STRING" id="46731.A0A3M6T7X9"/>
<dbReference type="InterPro" id="IPR015421">
    <property type="entry name" value="PyrdxlP-dep_Trfase_major"/>
</dbReference>
<dbReference type="InterPro" id="IPR015424">
    <property type="entry name" value="PyrdxlP-dep_Trfase"/>
</dbReference>
<name>A0A3M6T7X9_POCDA</name>
<feature type="coiled-coil region" evidence="4">
    <location>
        <begin position="297"/>
        <end position="354"/>
    </location>
</feature>
<reference evidence="5 6" key="1">
    <citation type="journal article" date="2018" name="Sci. Rep.">
        <title>Comparative analysis of the Pocillopora damicornis genome highlights role of immune system in coral evolution.</title>
        <authorList>
            <person name="Cunning R."/>
            <person name="Bay R.A."/>
            <person name="Gillette P."/>
            <person name="Baker A.C."/>
            <person name="Traylor-Knowles N."/>
        </authorList>
    </citation>
    <scope>NUCLEOTIDE SEQUENCE [LARGE SCALE GENOMIC DNA]</scope>
    <source>
        <strain evidence="5">RSMAS</strain>
        <tissue evidence="5">Whole animal</tissue>
    </source>
</reference>
<evidence type="ECO:0000313" key="6">
    <source>
        <dbReference type="Proteomes" id="UP000275408"/>
    </source>
</evidence>
<dbReference type="PANTHER" id="PTHR42735">
    <property type="match status" value="1"/>
</dbReference>
<dbReference type="SUPFAM" id="SSF53383">
    <property type="entry name" value="PLP-dependent transferases"/>
    <property type="match status" value="2"/>
</dbReference>
<comment type="cofactor">
    <cofactor evidence="1">
        <name>pyridoxal 5'-phosphate</name>
        <dbReference type="ChEBI" id="CHEBI:597326"/>
    </cofactor>
</comment>
<dbReference type="Proteomes" id="UP000275408">
    <property type="component" value="Unassembled WGS sequence"/>
</dbReference>
<evidence type="ECO:0000256" key="4">
    <source>
        <dbReference type="SAM" id="Coils"/>
    </source>
</evidence>
<evidence type="ECO:0000313" key="5">
    <source>
        <dbReference type="EMBL" id="RMX37526.1"/>
    </source>
</evidence>
<dbReference type="Gene3D" id="3.40.640.10">
    <property type="entry name" value="Type I PLP-dependent aspartate aminotransferase-like (Major domain)"/>
    <property type="match status" value="2"/>
</dbReference>
<dbReference type="AlphaFoldDB" id="A0A3M6T7X9"/>
<accession>A0A3M6T7X9</accession>
<dbReference type="InterPro" id="IPR050477">
    <property type="entry name" value="GrpII_AminoAcid_Decarb"/>
</dbReference>
<dbReference type="EMBL" id="RCHS01004107">
    <property type="protein sequence ID" value="RMX37526.1"/>
    <property type="molecule type" value="Genomic_DNA"/>
</dbReference>
<evidence type="ECO:0000256" key="1">
    <source>
        <dbReference type="ARBA" id="ARBA00001933"/>
    </source>
</evidence>
<dbReference type="PANTHER" id="PTHR42735:SF4">
    <property type="entry name" value="PYRIDOXAL PHOSPHATE-DEPENDENT DECARBOXYLASE FAMILY PROTEIN"/>
    <property type="match status" value="1"/>
</dbReference>
<keyword evidence="2" id="KW-0663">Pyridoxal phosphate</keyword>
<gene>
    <name evidence="5" type="ORF">pdam_00012808</name>
</gene>
<sequence>GHVNWDTAVPANLGYMASILWNQNNCAAEGGPATTGYEVQVGGDLCEMVGLNRDTSLGHLVAGGSVANIEAIWVARNLKYYALGLQEALLKEEQLRDARDYEIHLPQNNTPILLINATQWELLNLDTDIIIKMPSEVATLAKIDQAALRKILADYLYESIGAQEFCNRHMLTTTPCVVVASTYHVSLLKAVTITVTPKAAMFNPRKKTSRKVGKEEQKRKGKAPMFTHRRGIFSKRAVSDDVAKPWAAVGTWFLGPKAENADVFIELMKDAIKAHMDFRQGFYPCDPPYVTDELRQAESFKKSYEKMKTELDNLQKDIYFPCDPPYVTDELREAASFKNSMEHLKTEVDNLQKDLEKSVPFFSSRYKNNCAAEASTVTTKFEVEVGKDLCIMMGYDGDKAMGHLTAGGSVANIEAIWAGRNVKYFPLGLQEALLKEEKLAAARGYKITFPQRGGEKGELQSASQWELLNLDVDTILRMPKDVEDLTGLQHQDFMGVMGQYLYESVGAQEFARRHMLTQSPCVIVPSTAHISLTKAVTILGLGRESLVTVAVDEDARMEPKDLERVLQEKLKNEIPVITVVSVMGTTEESAGLCFSLHADGAWGGYFCSMLRDPKSKLVAAGSEGFVPELWLSPYVKEQLSAMDQCDTITIDPHKSGFCPYPAGALCYRDKLMNTFLQITTTVVYYHGDMTLGDIGIEGSKPGAAAAGVMLANRQGYLTKKSELLQKDFRVYKDKI</sequence>
<keyword evidence="3" id="KW-0456">Lyase</keyword>
<keyword evidence="6" id="KW-1185">Reference proteome</keyword>